<reference evidence="1 2" key="1">
    <citation type="submission" date="2020-10" db="EMBL/GenBank/DDBJ databases">
        <title>Streptomyces ferrugineus complate genome analysis.</title>
        <authorList>
            <person name="Anwar N."/>
        </authorList>
    </citation>
    <scope>NUCLEOTIDE SEQUENCE [LARGE SCALE GENOMIC DNA]</scope>
    <source>
        <strain evidence="1 2">CCTCC AA2014009</strain>
    </source>
</reference>
<dbReference type="Proteomes" id="UP000594205">
    <property type="component" value="Chromosome"/>
</dbReference>
<dbReference type="AlphaFoldDB" id="A0A7M2SWR2"/>
<evidence type="ECO:0000313" key="1">
    <source>
        <dbReference type="EMBL" id="QOV40806.1"/>
    </source>
</evidence>
<keyword evidence="2" id="KW-1185">Reference proteome</keyword>
<proteinExistence type="predicted"/>
<dbReference type="RefSeq" id="WP_194049388.1">
    <property type="nucleotide sequence ID" value="NZ_CP063373.1"/>
</dbReference>
<dbReference type="KEGG" id="sfeu:IM697_21875"/>
<dbReference type="EMBL" id="CP063373">
    <property type="protein sequence ID" value="QOV40806.1"/>
    <property type="molecule type" value="Genomic_DNA"/>
</dbReference>
<protein>
    <submittedName>
        <fullName evidence="1">Uncharacterized protein</fullName>
    </submittedName>
</protein>
<gene>
    <name evidence="1" type="ORF">IM697_21875</name>
</gene>
<sequence>MRWLRVTAWALGAVIGVLIVDETDSLRKGTGSADVRRPFTGTPGGGSLFARLPWPTAGG</sequence>
<evidence type="ECO:0000313" key="2">
    <source>
        <dbReference type="Proteomes" id="UP000594205"/>
    </source>
</evidence>
<name>A0A7M2SWR2_9ACTN</name>
<accession>A0A7M2SWR2</accession>
<organism evidence="1 2">
    <name type="scientific">Streptomyces ferrugineus</name>
    <dbReference type="NCBI Taxonomy" id="1413221"/>
    <lineage>
        <taxon>Bacteria</taxon>
        <taxon>Bacillati</taxon>
        <taxon>Actinomycetota</taxon>
        <taxon>Actinomycetes</taxon>
        <taxon>Kitasatosporales</taxon>
        <taxon>Streptomycetaceae</taxon>
        <taxon>Streptomyces</taxon>
    </lineage>
</organism>